<comment type="caution">
    <text evidence="2">The sequence shown here is derived from an EMBL/GenBank/DDBJ whole genome shotgun (WGS) entry which is preliminary data.</text>
</comment>
<dbReference type="AlphaFoldDB" id="A0A9X1VMZ5"/>
<dbReference type="Gene3D" id="3.20.20.140">
    <property type="entry name" value="Metal-dependent hydrolases"/>
    <property type="match status" value="1"/>
</dbReference>
<dbReference type="PANTHER" id="PTHR22642">
    <property type="entry name" value="IMIDAZOLONEPROPIONASE"/>
    <property type="match status" value="1"/>
</dbReference>
<dbReference type="InterPro" id="IPR032466">
    <property type="entry name" value="Metal_Hydrolase"/>
</dbReference>
<proteinExistence type="predicted"/>
<protein>
    <submittedName>
        <fullName evidence="2">Amidohydrolase</fullName>
    </submittedName>
</protein>
<organism evidence="2 3">
    <name type="scientific">Polaribacter marinus</name>
    <dbReference type="NCBI Taxonomy" id="2916838"/>
    <lineage>
        <taxon>Bacteria</taxon>
        <taxon>Pseudomonadati</taxon>
        <taxon>Bacteroidota</taxon>
        <taxon>Flavobacteriia</taxon>
        <taxon>Flavobacteriales</taxon>
        <taxon>Flavobacteriaceae</taxon>
    </lineage>
</organism>
<evidence type="ECO:0000259" key="1">
    <source>
        <dbReference type="Pfam" id="PF07969"/>
    </source>
</evidence>
<dbReference type="Pfam" id="PF07969">
    <property type="entry name" value="Amidohydro_3"/>
    <property type="match status" value="1"/>
</dbReference>
<evidence type="ECO:0000313" key="2">
    <source>
        <dbReference type="EMBL" id="MCI2229101.1"/>
    </source>
</evidence>
<gene>
    <name evidence="2" type="ORF">MC378_07975</name>
</gene>
<keyword evidence="3" id="KW-1185">Reference proteome</keyword>
<dbReference type="PANTHER" id="PTHR22642:SF2">
    <property type="entry name" value="PROTEIN LONG AFTER FAR-RED 3"/>
    <property type="match status" value="1"/>
</dbReference>
<name>A0A9X1VMZ5_9FLAO</name>
<dbReference type="CDD" id="cd01300">
    <property type="entry name" value="YtcJ_like"/>
    <property type="match status" value="1"/>
</dbReference>
<dbReference type="EMBL" id="JAKQYM010000004">
    <property type="protein sequence ID" value="MCI2229101.1"/>
    <property type="molecule type" value="Genomic_DNA"/>
</dbReference>
<accession>A0A9X1VMZ5</accession>
<dbReference type="InterPro" id="IPR013108">
    <property type="entry name" value="Amidohydro_3"/>
</dbReference>
<dbReference type="Gene3D" id="2.30.40.10">
    <property type="entry name" value="Urease, subunit C, domain 1"/>
    <property type="match status" value="1"/>
</dbReference>
<dbReference type="Gene3D" id="3.10.310.70">
    <property type="match status" value="1"/>
</dbReference>
<evidence type="ECO:0000313" key="3">
    <source>
        <dbReference type="Proteomes" id="UP001139369"/>
    </source>
</evidence>
<dbReference type="SUPFAM" id="SSF51338">
    <property type="entry name" value="Composite domain of metallo-dependent hydrolases"/>
    <property type="match status" value="1"/>
</dbReference>
<reference evidence="2" key="1">
    <citation type="submission" date="2022-02" db="EMBL/GenBank/DDBJ databases">
        <title>Polaribacter sp. MSW13, isolated from seawater.</title>
        <authorList>
            <person name="Kristyanto S."/>
            <person name="Jung J."/>
            <person name="Jeon C.O."/>
        </authorList>
    </citation>
    <scope>NUCLEOTIDE SEQUENCE</scope>
    <source>
        <strain evidence="2">MSW13</strain>
    </source>
</reference>
<dbReference type="GO" id="GO:0016810">
    <property type="term" value="F:hydrolase activity, acting on carbon-nitrogen (but not peptide) bonds"/>
    <property type="evidence" value="ECO:0007669"/>
    <property type="project" value="InterPro"/>
</dbReference>
<feature type="domain" description="Amidohydrolase 3" evidence="1">
    <location>
        <begin position="78"/>
        <end position="587"/>
    </location>
</feature>
<sequence>MKKLLQISLLILSLLLISYVYLKQDFKKTPPTLYTNGHIITLNQNQPFAESMYIEDGKIIEIGTNKQLEKYSSKSKSIIDLKGASVLPGFIDPHTHFSISMFLSKMHDLSGFKHNTNDEVWKDFESYVKKKKKGEWIICKGIDPILIHDLTPPSIEYLDKIAPENPVLFFSQSLHNYWANSKAFELVGINKKTKNPSNQSYYGKDKKGNLNGLIVEQQAVKPFFDILKKEVLTSKKLGIAASQVMSNYAKNGNTTIVSAGITIQDEKPLILFKHLSNYKPELLGSFLEKIGFLPERKQRPRHFMYMRYDMEHLMPKQTKKRNDFYDIIGIKHWYDGSPYTGTMYLKSPYLNTELTNIKMHIPINSKGKALIKKDSLKNFIRKYHLKGWQITIHTQGDAAINEVIDAFEELENELDYSTSRHRLEHCLLFPTENMDRLKRLHLTPSFHINHLYYYGDALKSDILGEQRAEKILPIKTIEENNIKYSLHADQPMFESNPFRLIQTAVERKTISGNILGKNQTTTTIIEAIKSLTINAAWQINMENKIGSLEKGKYADFIILNRNPLKTKPSELSKIECVKTFINGNLAY</sequence>
<dbReference type="InterPro" id="IPR033932">
    <property type="entry name" value="YtcJ-like"/>
</dbReference>
<dbReference type="Proteomes" id="UP001139369">
    <property type="component" value="Unassembled WGS sequence"/>
</dbReference>
<dbReference type="SUPFAM" id="SSF51556">
    <property type="entry name" value="Metallo-dependent hydrolases"/>
    <property type="match status" value="1"/>
</dbReference>
<dbReference type="RefSeq" id="WP_242178228.1">
    <property type="nucleotide sequence ID" value="NZ_JAKQYM010000004.1"/>
</dbReference>
<dbReference type="InterPro" id="IPR011059">
    <property type="entry name" value="Metal-dep_hydrolase_composite"/>
</dbReference>